<dbReference type="InterPro" id="IPR011989">
    <property type="entry name" value="ARM-like"/>
</dbReference>
<gene>
    <name evidence="2" type="ORF">HAX54_052315</name>
</gene>
<evidence type="ECO:0000256" key="1">
    <source>
        <dbReference type="ARBA" id="ARBA00023067"/>
    </source>
</evidence>
<comment type="caution">
    <text evidence="2">The sequence shown here is derived from an EMBL/GenBank/DDBJ whole genome shotgun (WGS) entry which is preliminary data.</text>
</comment>
<dbReference type="EMBL" id="JACEIK010000947">
    <property type="protein sequence ID" value="MCD7464224.1"/>
    <property type="molecule type" value="Genomic_DNA"/>
</dbReference>
<evidence type="ECO:0000313" key="3">
    <source>
        <dbReference type="Proteomes" id="UP000823775"/>
    </source>
</evidence>
<dbReference type="PANTHER" id="PTHR14222:SF1">
    <property type="entry name" value="CONDENSIN-2 COMPLEX SUBUNIT D3"/>
    <property type="match status" value="1"/>
</dbReference>
<sequence length="327" mass="36289">MSLKDPFGWHLDVEVESSWGLSCLEVLIQQDDKSKSVLKKFMGFDAVGNEVSDNPGSVMNNILKKRCMDEKAAVREAALLVISKLTSLSDSAPDEDFLKTLGMACSDPLAFRIFTEGSVVKEWLHSIPRLITDNESSIQEECENLFLELVLDRISRAGSSNSLNHASESNSNGKAAALEMKMELLYPQGVLDKWTAPPGEVVSTLRGVTFLSSSRLGTLIIIGSSLTNLAHNLLQRLEEFNMHSTEVNAHVKALRTLCKRALNPQGANKVTYRNPVSAYVIHVNLLEGRHLYYYPDYCRETMSSGEECFSFGSCYLLLMNPEDKTIG</sequence>
<dbReference type="Gene3D" id="1.25.10.10">
    <property type="entry name" value="Leucine-rich Repeat Variant"/>
    <property type="match status" value="1"/>
</dbReference>
<accession>A0ABS8SZQ1</accession>
<dbReference type="SUPFAM" id="SSF48371">
    <property type="entry name" value="ARM repeat"/>
    <property type="match status" value="1"/>
</dbReference>
<keyword evidence="3" id="KW-1185">Reference proteome</keyword>
<name>A0ABS8SZQ1_DATST</name>
<dbReference type="InterPro" id="IPR026971">
    <property type="entry name" value="CND1/NCAPD3"/>
</dbReference>
<dbReference type="PANTHER" id="PTHR14222">
    <property type="entry name" value="CONDENSIN"/>
    <property type="match status" value="1"/>
</dbReference>
<dbReference type="Proteomes" id="UP000823775">
    <property type="component" value="Unassembled WGS sequence"/>
</dbReference>
<keyword evidence="1" id="KW-0226">DNA condensation</keyword>
<proteinExistence type="predicted"/>
<reference evidence="2 3" key="1">
    <citation type="journal article" date="2021" name="BMC Genomics">
        <title>Datura genome reveals duplications of psychoactive alkaloid biosynthetic genes and high mutation rate following tissue culture.</title>
        <authorList>
            <person name="Rajewski A."/>
            <person name="Carter-House D."/>
            <person name="Stajich J."/>
            <person name="Litt A."/>
        </authorList>
    </citation>
    <scope>NUCLEOTIDE SEQUENCE [LARGE SCALE GENOMIC DNA]</scope>
    <source>
        <strain evidence="2">AR-01</strain>
    </source>
</reference>
<organism evidence="2 3">
    <name type="scientific">Datura stramonium</name>
    <name type="common">Jimsonweed</name>
    <name type="synonym">Common thornapple</name>
    <dbReference type="NCBI Taxonomy" id="4076"/>
    <lineage>
        <taxon>Eukaryota</taxon>
        <taxon>Viridiplantae</taxon>
        <taxon>Streptophyta</taxon>
        <taxon>Embryophyta</taxon>
        <taxon>Tracheophyta</taxon>
        <taxon>Spermatophyta</taxon>
        <taxon>Magnoliopsida</taxon>
        <taxon>eudicotyledons</taxon>
        <taxon>Gunneridae</taxon>
        <taxon>Pentapetalae</taxon>
        <taxon>asterids</taxon>
        <taxon>lamiids</taxon>
        <taxon>Solanales</taxon>
        <taxon>Solanaceae</taxon>
        <taxon>Solanoideae</taxon>
        <taxon>Datureae</taxon>
        <taxon>Datura</taxon>
    </lineage>
</organism>
<protein>
    <recommendedName>
        <fullName evidence="4">ARM repeat superfamily protein</fullName>
    </recommendedName>
</protein>
<evidence type="ECO:0008006" key="4">
    <source>
        <dbReference type="Google" id="ProtNLM"/>
    </source>
</evidence>
<dbReference type="InterPro" id="IPR016024">
    <property type="entry name" value="ARM-type_fold"/>
</dbReference>
<evidence type="ECO:0000313" key="2">
    <source>
        <dbReference type="EMBL" id="MCD7464224.1"/>
    </source>
</evidence>